<sequence length="33" mass="3656">MSSEQNPAYELLSPSSLTLLINLQRRPDNPSLA</sequence>
<dbReference type="AlphaFoldDB" id="B9ESM2"/>
<reference evidence="1 2" key="1">
    <citation type="journal article" date="2003" name="Nature">
        <title>Genome divergence in two Prochlorococcus ecotypes reflects oceanic niche differentiation.</title>
        <authorList>
            <person name="Rocap G."/>
            <person name="Larimer F.W."/>
            <person name="Lamerdin J.E."/>
            <person name="Malfatti S."/>
            <person name="Chain P."/>
            <person name="Ahlgren N.A."/>
            <person name="Arellano A."/>
            <person name="Coleman M."/>
            <person name="Hauser L."/>
            <person name="Hess W.R."/>
            <person name="Johnson Z.I."/>
            <person name="Land M.L."/>
            <person name="Lindell D."/>
            <person name="Post A.F."/>
            <person name="Regala W."/>
            <person name="Shah M."/>
            <person name="Shaw S.L."/>
            <person name="Steglich C."/>
            <person name="Sullivan M.B."/>
            <person name="Ting C.S."/>
            <person name="Tolonen A."/>
            <person name="Webb E.A."/>
            <person name="Zinser E.R."/>
            <person name="Chisholm S.W."/>
        </authorList>
    </citation>
    <scope>NUCLEOTIDE SEQUENCE [LARGE SCALE GENOMIC DNA]</scope>
    <source>
        <strain evidence="2">MIT 9313</strain>
    </source>
</reference>
<dbReference type="Proteomes" id="UP000001423">
    <property type="component" value="Chromosome"/>
</dbReference>
<gene>
    <name evidence="1" type="ordered locus">PMT_2853</name>
</gene>
<evidence type="ECO:0000313" key="2">
    <source>
        <dbReference type="Proteomes" id="UP000001423"/>
    </source>
</evidence>
<organism evidence="1 2">
    <name type="scientific">Prochlorococcus marinus (strain MIT 9313)</name>
    <dbReference type="NCBI Taxonomy" id="74547"/>
    <lineage>
        <taxon>Bacteria</taxon>
        <taxon>Bacillati</taxon>
        <taxon>Cyanobacteriota</taxon>
        <taxon>Cyanophyceae</taxon>
        <taxon>Synechococcales</taxon>
        <taxon>Prochlorococcaceae</taxon>
        <taxon>Prochlorococcus</taxon>
    </lineage>
</organism>
<name>B9ESM2_PROMM</name>
<dbReference type="HOGENOM" id="CLU_3383276_0_0_3"/>
<accession>B9ESM2</accession>
<dbReference type="KEGG" id="pmt:PMT_2853"/>
<protein>
    <submittedName>
        <fullName evidence="1">Uncharacterized protein</fullName>
    </submittedName>
</protein>
<keyword evidence="2" id="KW-1185">Reference proteome</keyword>
<evidence type="ECO:0000313" key="1">
    <source>
        <dbReference type="EMBL" id="CAX32371.1"/>
    </source>
</evidence>
<dbReference type="EMBL" id="BX548175">
    <property type="protein sequence ID" value="CAX32371.1"/>
    <property type="molecule type" value="Genomic_DNA"/>
</dbReference>
<proteinExistence type="predicted"/>